<dbReference type="GO" id="GO:0031625">
    <property type="term" value="F:ubiquitin protein ligase binding"/>
    <property type="evidence" value="ECO:0007669"/>
    <property type="project" value="InterPro"/>
</dbReference>
<proteinExistence type="inferred from homology"/>
<dbReference type="InterPro" id="IPR036390">
    <property type="entry name" value="WH_DNA-bd_sf"/>
</dbReference>
<dbReference type="InterPro" id="IPR016159">
    <property type="entry name" value="Cullin_repeat-like_dom_sf"/>
</dbReference>
<dbReference type="EMBL" id="CAMPGE010026870">
    <property type="protein sequence ID" value="CAI2384531.1"/>
    <property type="molecule type" value="Genomic_DNA"/>
</dbReference>
<organism evidence="5 6">
    <name type="scientific">Euplotes crassus</name>
    <dbReference type="NCBI Taxonomy" id="5936"/>
    <lineage>
        <taxon>Eukaryota</taxon>
        <taxon>Sar</taxon>
        <taxon>Alveolata</taxon>
        <taxon>Ciliophora</taxon>
        <taxon>Intramacronucleata</taxon>
        <taxon>Spirotrichea</taxon>
        <taxon>Hypotrichia</taxon>
        <taxon>Euplotida</taxon>
        <taxon>Euplotidae</taxon>
        <taxon>Moneuplotes</taxon>
    </lineage>
</organism>
<dbReference type="InterPro" id="IPR045093">
    <property type="entry name" value="Cullin"/>
</dbReference>
<dbReference type="PANTHER" id="PTHR11932">
    <property type="entry name" value="CULLIN"/>
    <property type="match status" value="1"/>
</dbReference>
<dbReference type="Pfam" id="PF26557">
    <property type="entry name" value="Cullin_AB"/>
    <property type="match status" value="1"/>
</dbReference>
<dbReference type="SUPFAM" id="SSF46785">
    <property type="entry name" value="Winged helix' DNA-binding domain"/>
    <property type="match status" value="1"/>
</dbReference>
<accession>A0AAD2D9H4</accession>
<dbReference type="PROSITE" id="PS50069">
    <property type="entry name" value="CULLIN_2"/>
    <property type="match status" value="1"/>
</dbReference>
<keyword evidence="6" id="KW-1185">Reference proteome</keyword>
<comment type="similarity">
    <text evidence="1 2 3">Belongs to the cullin family.</text>
</comment>
<dbReference type="Pfam" id="PF10557">
    <property type="entry name" value="Cullin_Nedd8"/>
    <property type="match status" value="1"/>
</dbReference>
<dbReference type="Gene3D" id="3.30.230.130">
    <property type="entry name" value="Cullin, Chain C, Domain 2"/>
    <property type="match status" value="1"/>
</dbReference>
<sequence length="758" mass="89214">MDTETMIRRKTSDLLKCLEQFMKMTTEYSRGGKQAGQFDLTLFSRIYTLLYDNEQASGAFYNYCLSEIEKFIKTQIRHLEQCDAGGILEKFNESFKSFSTFSRVCGNAVGHANKFFVPFMQPGKSTQTQSLKIYMRLVLDKFSEPIIENLIGAINDLRESENIQTDLIKDIVSIYITCGIKGDARLKVDANHSTTWHGERSLSVYQERFLEIFNKNSRAYYSKKFDSLLEVLDFPEFLQQFRVLNLKEKRIVQDILDPSSYDEAMMNLISAVNTNDSLRSRVEKEASRLREMIEKEKFKEISNIIHFCIEASVGIKQLSQELKFKIEKDLDQIFKRKEDWKDKISLTTNLLEYNHQIYQLIEEKLGGEHFFRKVRHECFQEIIKSSYKTDWLASYCDYFLTEEVKNYDEKELISHLDNIIDLFQFFSDKEYFISHYFWYQYNRLLTQSHANYYAEKEIVNLLTKECGSNATVRLTKLIMDINLSQDLHSDFSSSDIVDQTGSVEMSTVILSSSILDNRKEISGERFMDEAIFIPVELELCKMVYENYYLSKYRSRKLHWLYQRGEVIMETKFTPKPYTLSLNCYQAAILSQFERKNSFTVKELQESTFLDKKKIIKQLKQLCNPKKKLLIKENEKAPLFPDSELIKLNLEFSHPLLKVNYIPKIVLKSYNDGDEETKEAVKILRQDTEKSKIRQMDAAIVAIMKRNKKLKEQDLIEEVFKGIKFNCDVKFVRRSLARLKQDEYVITPHDSKDTYVYVP</sequence>
<dbReference type="Gene3D" id="1.10.10.10">
    <property type="entry name" value="Winged helix-like DNA-binding domain superfamily/Winged helix DNA-binding domain"/>
    <property type="match status" value="1"/>
</dbReference>
<dbReference type="InterPro" id="IPR016158">
    <property type="entry name" value="Cullin_homology"/>
</dbReference>
<dbReference type="InterPro" id="IPR036388">
    <property type="entry name" value="WH-like_DNA-bd_sf"/>
</dbReference>
<evidence type="ECO:0000256" key="3">
    <source>
        <dbReference type="RuleBase" id="RU003829"/>
    </source>
</evidence>
<evidence type="ECO:0000313" key="5">
    <source>
        <dbReference type="EMBL" id="CAI2384531.1"/>
    </source>
</evidence>
<dbReference type="Pfam" id="PF00888">
    <property type="entry name" value="Cullin"/>
    <property type="match status" value="1"/>
</dbReference>
<evidence type="ECO:0000256" key="1">
    <source>
        <dbReference type="ARBA" id="ARBA00006019"/>
    </source>
</evidence>
<dbReference type="InterPro" id="IPR036317">
    <property type="entry name" value="Cullin_homology_sf"/>
</dbReference>
<dbReference type="Proteomes" id="UP001295684">
    <property type="component" value="Unassembled WGS sequence"/>
</dbReference>
<dbReference type="GO" id="GO:0006511">
    <property type="term" value="P:ubiquitin-dependent protein catabolic process"/>
    <property type="evidence" value="ECO:0007669"/>
    <property type="project" value="InterPro"/>
</dbReference>
<name>A0AAD2D9H4_EUPCR</name>
<comment type="caution">
    <text evidence="5">The sequence shown here is derived from an EMBL/GenBank/DDBJ whole genome shotgun (WGS) entry which is preliminary data.</text>
</comment>
<feature type="domain" description="Cullin family profile" evidence="4">
    <location>
        <begin position="387"/>
        <end position="622"/>
    </location>
</feature>
<gene>
    <name evidence="5" type="ORF">ECRASSUSDP1_LOCUS26064</name>
</gene>
<evidence type="ECO:0000259" key="4">
    <source>
        <dbReference type="PROSITE" id="PS50069"/>
    </source>
</evidence>
<dbReference type="SUPFAM" id="SSF75632">
    <property type="entry name" value="Cullin homology domain"/>
    <property type="match status" value="1"/>
</dbReference>
<protein>
    <recommendedName>
        <fullName evidence="4">Cullin family profile domain-containing protein</fullName>
    </recommendedName>
</protein>
<dbReference type="SMART" id="SM00182">
    <property type="entry name" value="CULLIN"/>
    <property type="match status" value="1"/>
</dbReference>
<evidence type="ECO:0000256" key="2">
    <source>
        <dbReference type="PROSITE-ProRule" id="PRU00330"/>
    </source>
</evidence>
<dbReference type="SMART" id="SM00884">
    <property type="entry name" value="Cullin_Nedd8"/>
    <property type="match status" value="1"/>
</dbReference>
<dbReference type="InterPro" id="IPR001373">
    <property type="entry name" value="Cullin_N"/>
</dbReference>
<dbReference type="AlphaFoldDB" id="A0AAD2D9H4"/>
<dbReference type="InterPro" id="IPR019559">
    <property type="entry name" value="Cullin_neddylation_domain"/>
</dbReference>
<dbReference type="InterPro" id="IPR059120">
    <property type="entry name" value="Cullin-like_AB"/>
</dbReference>
<evidence type="ECO:0000313" key="6">
    <source>
        <dbReference type="Proteomes" id="UP001295684"/>
    </source>
</evidence>
<dbReference type="Gene3D" id="1.20.1310.10">
    <property type="entry name" value="Cullin Repeats"/>
    <property type="match status" value="3"/>
</dbReference>
<dbReference type="SUPFAM" id="SSF74788">
    <property type="entry name" value="Cullin repeat-like"/>
    <property type="match status" value="1"/>
</dbReference>
<reference evidence="5" key="1">
    <citation type="submission" date="2023-07" db="EMBL/GenBank/DDBJ databases">
        <authorList>
            <consortium name="AG Swart"/>
            <person name="Singh M."/>
            <person name="Singh A."/>
            <person name="Seah K."/>
            <person name="Emmerich C."/>
        </authorList>
    </citation>
    <scope>NUCLEOTIDE SEQUENCE</scope>
    <source>
        <strain evidence="5">DP1</strain>
    </source>
</reference>